<dbReference type="InterPro" id="IPR032675">
    <property type="entry name" value="LRR_dom_sf"/>
</dbReference>
<feature type="domain" description="DUF6794" evidence="4">
    <location>
        <begin position="43"/>
        <end position="125"/>
    </location>
</feature>
<evidence type="ECO:0000259" key="4">
    <source>
        <dbReference type="Pfam" id="PF20594"/>
    </source>
</evidence>
<dbReference type="SUPFAM" id="SSF52058">
    <property type="entry name" value="L domain-like"/>
    <property type="match status" value="1"/>
</dbReference>
<evidence type="ECO:0000313" key="5">
    <source>
        <dbReference type="EMBL" id="QIA08795.1"/>
    </source>
</evidence>
<dbReference type="InterPro" id="IPR025875">
    <property type="entry name" value="Leu-rich_rpt_4"/>
</dbReference>
<dbReference type="InterPro" id="IPR003591">
    <property type="entry name" value="Leu-rich_rpt_typical-subtyp"/>
</dbReference>
<keyword evidence="6" id="KW-1185">Reference proteome</keyword>
<evidence type="ECO:0000313" key="6">
    <source>
        <dbReference type="Proteomes" id="UP000474630"/>
    </source>
</evidence>
<keyword evidence="2" id="KW-0677">Repeat</keyword>
<protein>
    <recommendedName>
        <fullName evidence="4">DUF6794 domain-containing protein</fullName>
    </recommendedName>
</protein>
<dbReference type="PROSITE" id="PS51450">
    <property type="entry name" value="LRR"/>
    <property type="match status" value="1"/>
</dbReference>
<dbReference type="InterPro" id="IPR050216">
    <property type="entry name" value="LRR_domain-containing"/>
</dbReference>
<dbReference type="RefSeq" id="WP_163347242.1">
    <property type="nucleotide sequence ID" value="NZ_CP048409.1"/>
</dbReference>
<keyword evidence="1" id="KW-0433">Leucine-rich repeat</keyword>
<dbReference type="PANTHER" id="PTHR48051:SF54">
    <property type="entry name" value="LEUCINE-RICH REPEAT-CONTAINING PROTEIN"/>
    <property type="match status" value="1"/>
</dbReference>
<dbReference type="Gene3D" id="3.80.10.10">
    <property type="entry name" value="Ribonuclease Inhibitor"/>
    <property type="match status" value="1"/>
</dbReference>
<dbReference type="Pfam" id="PF20594">
    <property type="entry name" value="DUF6794"/>
    <property type="match status" value="1"/>
</dbReference>
<dbReference type="GO" id="GO:0005737">
    <property type="term" value="C:cytoplasm"/>
    <property type="evidence" value="ECO:0007669"/>
    <property type="project" value="TreeGrafter"/>
</dbReference>
<sequence length="441" mass="51293">MNKRFLIFCFLLVLVNLIGFSQSAADSLKIDIYSSDSINGIYIPKDLNDCFIQIDGFWNDSIKTKVQSWTENEFCGNAHLGFGMWMRNNWGLWSGSRLQVYFKDKGIYHPDDMSGIILTSYHRYLTGKDVELKKQIKEYKAYWKSTNAKQTSLRFEAKTIGNRKYTNIDTALLYTDSIIDIELIGYTKLPKKLNKFSNLSKLTIEDCPNLDFHKAFNSLANYQNLTELYLFDNRINDYPSNLGDLSRLKKLWISGDSLTKLPLEIKKIESLNELMITECPNINLDTLFNLLVDVKSLRELDLSENELSEIPNSIRNLTQITELWLDENQLTEIPQGVKSLSNLDYLRLFSNNIESLNLKSGDLINLTNIDLCYNSFESFPMELEYLKKLRRVTMWYSEISIIPEEITKLKGLEYLNLTRNNLTEEQKEKLKLQLPNTELKL</sequence>
<dbReference type="KEGG" id="drc:G0Q07_14175"/>
<accession>A0A6C0RGJ7</accession>
<dbReference type="Pfam" id="PF12799">
    <property type="entry name" value="LRR_4"/>
    <property type="match status" value="1"/>
</dbReference>
<dbReference type="PANTHER" id="PTHR48051">
    <property type="match status" value="1"/>
</dbReference>
<dbReference type="Pfam" id="PF13855">
    <property type="entry name" value="LRR_8"/>
    <property type="match status" value="1"/>
</dbReference>
<dbReference type="InterPro" id="IPR046744">
    <property type="entry name" value="DUF6794"/>
</dbReference>
<dbReference type="SMART" id="SM00369">
    <property type="entry name" value="LRR_TYP"/>
    <property type="match status" value="5"/>
</dbReference>
<evidence type="ECO:0000256" key="1">
    <source>
        <dbReference type="ARBA" id="ARBA00022614"/>
    </source>
</evidence>
<evidence type="ECO:0000256" key="2">
    <source>
        <dbReference type="ARBA" id="ARBA00022737"/>
    </source>
</evidence>
<feature type="signal peptide" evidence="3">
    <location>
        <begin position="1"/>
        <end position="24"/>
    </location>
</feature>
<feature type="chain" id="PRO_5025628026" description="DUF6794 domain-containing protein" evidence="3">
    <location>
        <begin position="25"/>
        <end position="441"/>
    </location>
</feature>
<name>A0A6C0RGJ7_9BACT</name>
<dbReference type="AlphaFoldDB" id="A0A6C0RGJ7"/>
<keyword evidence="3" id="KW-0732">Signal</keyword>
<proteinExistence type="predicted"/>
<evidence type="ECO:0000256" key="3">
    <source>
        <dbReference type="SAM" id="SignalP"/>
    </source>
</evidence>
<organism evidence="5 6">
    <name type="scientific">Draconibacterium halophilum</name>
    <dbReference type="NCBI Taxonomy" id="2706887"/>
    <lineage>
        <taxon>Bacteria</taxon>
        <taxon>Pseudomonadati</taxon>
        <taxon>Bacteroidota</taxon>
        <taxon>Bacteroidia</taxon>
        <taxon>Marinilabiliales</taxon>
        <taxon>Prolixibacteraceae</taxon>
        <taxon>Draconibacterium</taxon>
    </lineage>
</organism>
<reference evidence="5 6" key="1">
    <citation type="submission" date="2020-02" db="EMBL/GenBank/DDBJ databases">
        <title>Genome sequencing for Draconibacterium sp. strain M1.</title>
        <authorList>
            <person name="Park S.-J."/>
        </authorList>
    </citation>
    <scope>NUCLEOTIDE SEQUENCE [LARGE SCALE GENOMIC DNA]</scope>
    <source>
        <strain evidence="5 6">M1</strain>
    </source>
</reference>
<dbReference type="Proteomes" id="UP000474630">
    <property type="component" value="Chromosome"/>
</dbReference>
<gene>
    <name evidence="5" type="ORF">G0Q07_14175</name>
</gene>
<dbReference type="EMBL" id="CP048409">
    <property type="protein sequence ID" value="QIA08795.1"/>
    <property type="molecule type" value="Genomic_DNA"/>
</dbReference>
<dbReference type="InterPro" id="IPR001611">
    <property type="entry name" value="Leu-rich_rpt"/>
</dbReference>